<keyword evidence="4 5" id="KW-0732">Signal</keyword>
<feature type="non-terminal residue" evidence="7">
    <location>
        <position position="95"/>
    </location>
</feature>
<dbReference type="PANTHER" id="PTHR12015:SF183">
    <property type="entry name" value="C-C MOTIF CHEMOKINE 3"/>
    <property type="match status" value="1"/>
</dbReference>
<protein>
    <submittedName>
        <fullName evidence="7">CCL3 protein</fullName>
    </submittedName>
</protein>
<sequence length="95" mass="10842">MKVFSLAMVTLLLAAVLTGSSARSFRSHYGTCCFKDMFVKNEIPTSVIRSYKETSPNCSRRAMIVELKKGRKVCVDPTEDWFQNYLQRQKPKNAS</sequence>
<dbReference type="Proteomes" id="UP000613066">
    <property type="component" value="Unassembled WGS sequence"/>
</dbReference>
<evidence type="ECO:0000313" key="7">
    <source>
        <dbReference type="EMBL" id="NXC43405.1"/>
    </source>
</evidence>
<dbReference type="Pfam" id="PF00048">
    <property type="entry name" value="IL8"/>
    <property type="match status" value="1"/>
</dbReference>
<feature type="non-terminal residue" evidence="7">
    <location>
        <position position="1"/>
    </location>
</feature>
<reference evidence="7" key="1">
    <citation type="submission" date="2019-09" db="EMBL/GenBank/DDBJ databases">
        <title>Bird 10,000 Genomes (B10K) Project - Family phase.</title>
        <authorList>
            <person name="Zhang G."/>
        </authorList>
    </citation>
    <scope>NUCLEOTIDE SEQUENCE</scope>
    <source>
        <strain evidence="7">B10K-DU-001-08</strain>
        <tissue evidence="7">Muscle</tissue>
    </source>
</reference>
<dbReference type="PANTHER" id="PTHR12015">
    <property type="entry name" value="SMALL INDUCIBLE CYTOKINE A"/>
    <property type="match status" value="1"/>
</dbReference>
<feature type="domain" description="Chemokine interleukin-8-like" evidence="6">
    <location>
        <begin position="29"/>
        <end position="89"/>
    </location>
</feature>
<dbReference type="GO" id="GO:0008009">
    <property type="term" value="F:chemokine activity"/>
    <property type="evidence" value="ECO:0007669"/>
    <property type="project" value="InterPro"/>
</dbReference>
<feature type="chain" id="PRO_5032837045" evidence="5">
    <location>
        <begin position="23"/>
        <end position="95"/>
    </location>
</feature>
<dbReference type="InterPro" id="IPR039809">
    <property type="entry name" value="Chemokine_b/g/d"/>
</dbReference>
<keyword evidence="8" id="KW-1185">Reference proteome</keyword>
<dbReference type="GO" id="GO:0005615">
    <property type="term" value="C:extracellular space"/>
    <property type="evidence" value="ECO:0007669"/>
    <property type="project" value="UniProtKB-KW"/>
</dbReference>
<feature type="signal peptide" evidence="5">
    <location>
        <begin position="1"/>
        <end position="22"/>
    </location>
</feature>
<organism evidence="7 8">
    <name type="scientific">Penelope pileata</name>
    <dbReference type="NCBI Taxonomy" id="1118817"/>
    <lineage>
        <taxon>Eukaryota</taxon>
        <taxon>Metazoa</taxon>
        <taxon>Chordata</taxon>
        <taxon>Craniata</taxon>
        <taxon>Vertebrata</taxon>
        <taxon>Euteleostomi</taxon>
        <taxon>Archelosauria</taxon>
        <taxon>Archosauria</taxon>
        <taxon>Dinosauria</taxon>
        <taxon>Saurischia</taxon>
        <taxon>Theropoda</taxon>
        <taxon>Coelurosauria</taxon>
        <taxon>Aves</taxon>
        <taxon>Neognathae</taxon>
        <taxon>Galloanserae</taxon>
        <taxon>Galliformes</taxon>
        <taxon>Cracidae</taxon>
        <taxon>Penelope</taxon>
    </lineage>
</organism>
<comment type="caution">
    <text evidence="7">The sequence shown here is derived from an EMBL/GenBank/DDBJ whole genome shotgun (WGS) entry which is preliminary data.</text>
</comment>
<dbReference type="EMBL" id="WBMW01002618">
    <property type="protein sequence ID" value="NXC43405.1"/>
    <property type="molecule type" value="Genomic_DNA"/>
</dbReference>
<dbReference type="SUPFAM" id="SSF54117">
    <property type="entry name" value="Interleukin 8-like chemokines"/>
    <property type="match status" value="1"/>
</dbReference>
<evidence type="ECO:0000256" key="2">
    <source>
        <dbReference type="ARBA" id="ARBA00022514"/>
    </source>
</evidence>
<dbReference type="OrthoDB" id="9834099at2759"/>
<dbReference type="GO" id="GO:0006955">
    <property type="term" value="P:immune response"/>
    <property type="evidence" value="ECO:0007669"/>
    <property type="project" value="InterPro"/>
</dbReference>
<dbReference type="Gene3D" id="2.40.50.40">
    <property type="match status" value="1"/>
</dbReference>
<evidence type="ECO:0000256" key="4">
    <source>
        <dbReference type="ARBA" id="ARBA00022729"/>
    </source>
</evidence>
<dbReference type="SMART" id="SM00199">
    <property type="entry name" value="SCY"/>
    <property type="match status" value="1"/>
</dbReference>
<accession>A0A851NXI5</accession>
<gene>
    <name evidence="7" type="primary">Ccl3_2</name>
    <name evidence="7" type="ORF">PENPIL_R12166</name>
</gene>
<keyword evidence="3" id="KW-0964">Secreted</keyword>
<keyword evidence="2" id="KW-0202">Cytokine</keyword>
<dbReference type="InterPro" id="IPR036048">
    <property type="entry name" value="Interleukin_8-like_sf"/>
</dbReference>
<evidence type="ECO:0000256" key="1">
    <source>
        <dbReference type="ARBA" id="ARBA00004613"/>
    </source>
</evidence>
<comment type="subcellular location">
    <subcellularLocation>
        <location evidence="1">Secreted</location>
    </subcellularLocation>
</comment>
<evidence type="ECO:0000259" key="6">
    <source>
        <dbReference type="SMART" id="SM00199"/>
    </source>
</evidence>
<name>A0A851NXI5_9GALL</name>
<evidence type="ECO:0000256" key="5">
    <source>
        <dbReference type="SAM" id="SignalP"/>
    </source>
</evidence>
<dbReference type="InterPro" id="IPR001811">
    <property type="entry name" value="Chemokine_IL8-like_dom"/>
</dbReference>
<evidence type="ECO:0000313" key="8">
    <source>
        <dbReference type="Proteomes" id="UP000613066"/>
    </source>
</evidence>
<dbReference type="CDD" id="cd00169">
    <property type="entry name" value="Chemokine"/>
    <property type="match status" value="1"/>
</dbReference>
<dbReference type="AlphaFoldDB" id="A0A851NXI5"/>
<proteinExistence type="predicted"/>
<evidence type="ECO:0000256" key="3">
    <source>
        <dbReference type="ARBA" id="ARBA00022525"/>
    </source>
</evidence>